<evidence type="ECO:0000313" key="12">
    <source>
        <dbReference type="Proteomes" id="UP000070134"/>
    </source>
</evidence>
<keyword evidence="4" id="KW-0762">Sugar transport</keyword>
<organism evidence="11 12">
    <name type="scientific">Sinomonas atrocyanea</name>
    <dbReference type="NCBI Taxonomy" id="37927"/>
    <lineage>
        <taxon>Bacteria</taxon>
        <taxon>Bacillati</taxon>
        <taxon>Actinomycetota</taxon>
        <taxon>Actinomycetes</taxon>
        <taxon>Micrococcales</taxon>
        <taxon>Micrococcaceae</taxon>
        <taxon>Sinomonas</taxon>
    </lineage>
</organism>
<keyword evidence="7 10" id="KW-1133">Transmembrane helix</keyword>
<feature type="region of interest" description="Disordered" evidence="9">
    <location>
        <begin position="316"/>
        <end position="342"/>
    </location>
</feature>
<evidence type="ECO:0000256" key="4">
    <source>
        <dbReference type="ARBA" id="ARBA00022597"/>
    </source>
</evidence>
<evidence type="ECO:0000256" key="10">
    <source>
        <dbReference type="SAM" id="Phobius"/>
    </source>
</evidence>
<feature type="transmembrane region" description="Helical" evidence="10">
    <location>
        <begin position="141"/>
        <end position="162"/>
    </location>
</feature>
<evidence type="ECO:0000256" key="8">
    <source>
        <dbReference type="ARBA" id="ARBA00023136"/>
    </source>
</evidence>
<evidence type="ECO:0000256" key="9">
    <source>
        <dbReference type="SAM" id="MobiDB-lite"/>
    </source>
</evidence>
<keyword evidence="12" id="KW-1185">Reference proteome</keyword>
<dbReference type="STRING" id="37927.SA2016_2281"/>
<feature type="transmembrane region" description="Helical" evidence="10">
    <location>
        <begin position="224"/>
        <end position="246"/>
    </location>
</feature>
<keyword evidence="3" id="KW-1003">Cell membrane</keyword>
<feature type="transmembrane region" description="Helical" evidence="10">
    <location>
        <begin position="12"/>
        <end position="31"/>
    </location>
</feature>
<evidence type="ECO:0000256" key="1">
    <source>
        <dbReference type="ARBA" id="ARBA00006430"/>
    </source>
</evidence>
<protein>
    <submittedName>
        <fullName evidence="11">2-keto-3-deoxygluconate permease</fullName>
    </submittedName>
</protein>
<evidence type="ECO:0000256" key="3">
    <source>
        <dbReference type="ARBA" id="ARBA00022475"/>
    </source>
</evidence>
<feature type="transmembrane region" description="Helical" evidence="10">
    <location>
        <begin position="196"/>
        <end position="218"/>
    </location>
</feature>
<dbReference type="RefSeq" id="WP_066498098.1">
    <property type="nucleotide sequence ID" value="NZ_BJMO01000053.1"/>
</dbReference>
<evidence type="ECO:0000256" key="5">
    <source>
        <dbReference type="ARBA" id="ARBA00022692"/>
    </source>
</evidence>
<dbReference type="Proteomes" id="UP000070134">
    <property type="component" value="Chromosome"/>
</dbReference>
<gene>
    <name evidence="11" type="ORF">SA2016_2281</name>
</gene>
<dbReference type="GO" id="GO:0016020">
    <property type="term" value="C:membrane"/>
    <property type="evidence" value="ECO:0007669"/>
    <property type="project" value="InterPro"/>
</dbReference>
<sequence>MTIPIRRFLEKVPGGMMLVPLGIGAVIHTVAPKAGDFFGSFTGAFFTGLVPILAVFYFCLGSTLEVTATPYMLKKGGALLGAKIGFAVLVGLIAGHFLHEAPIGSGIFAGLSALALVAALNDTNGGLYMSLMGQFGRKRDAGAYSILSFESGPFLTMVTLGIAGLSAFPWQALVGAILPLALGMLVGNLDKSMRALLAPLVPAMIPFLGLALGLTINLTAVLDAGLLGIALGLFVVFVGGAVLLLADKVTGGDGIAGLAAATTAGNAAIVPAVVAAANPVYAPAAQHATVLVAASVVVSAVLCPIVTVAWARRVQKKEQSTGKGDATAKGFLEPEQAAEPQS</sequence>
<dbReference type="OrthoDB" id="3185611at2"/>
<evidence type="ECO:0000256" key="6">
    <source>
        <dbReference type="ARBA" id="ARBA00022847"/>
    </source>
</evidence>
<evidence type="ECO:0000256" key="7">
    <source>
        <dbReference type="ARBA" id="ARBA00022989"/>
    </source>
</evidence>
<keyword evidence="2" id="KW-0813">Transport</keyword>
<feature type="transmembrane region" description="Helical" evidence="10">
    <location>
        <begin position="288"/>
        <end position="311"/>
    </location>
</feature>
<dbReference type="KEGG" id="satk:SA2016_2281"/>
<feature type="transmembrane region" description="Helical" evidence="10">
    <location>
        <begin position="168"/>
        <end position="189"/>
    </location>
</feature>
<reference evidence="11 12" key="1">
    <citation type="submission" date="2016-02" db="EMBL/GenBank/DDBJ databases">
        <title>Complete genome of Sinomonas atrocyanea KCTC 3377.</title>
        <authorList>
            <person name="Kim K.M."/>
        </authorList>
    </citation>
    <scope>NUCLEOTIDE SEQUENCE [LARGE SCALE GENOMIC DNA]</scope>
    <source>
        <strain evidence="11 12">KCTC 3377</strain>
    </source>
</reference>
<dbReference type="PATRIC" id="fig|37927.3.peg.2349"/>
<feature type="transmembrane region" description="Helical" evidence="10">
    <location>
        <begin position="80"/>
        <end position="97"/>
    </location>
</feature>
<name>A0A127A0J3_9MICC</name>
<proteinExistence type="inferred from homology"/>
<keyword evidence="8 10" id="KW-0472">Membrane</keyword>
<evidence type="ECO:0000256" key="2">
    <source>
        <dbReference type="ARBA" id="ARBA00022448"/>
    </source>
</evidence>
<comment type="similarity">
    <text evidence="1">Belongs to the KdgT transporter family.</text>
</comment>
<keyword evidence="6" id="KW-0769">Symport</keyword>
<feature type="transmembrane region" description="Helical" evidence="10">
    <location>
        <begin position="258"/>
        <end position="282"/>
    </location>
</feature>
<dbReference type="EMBL" id="CP014518">
    <property type="protein sequence ID" value="AMM32950.1"/>
    <property type="molecule type" value="Genomic_DNA"/>
</dbReference>
<evidence type="ECO:0000313" key="11">
    <source>
        <dbReference type="EMBL" id="AMM32950.1"/>
    </source>
</evidence>
<feature type="transmembrane region" description="Helical" evidence="10">
    <location>
        <begin position="37"/>
        <end position="60"/>
    </location>
</feature>
<dbReference type="Pfam" id="PF03812">
    <property type="entry name" value="KdgT"/>
    <property type="match status" value="1"/>
</dbReference>
<accession>A0A127A0J3</accession>
<keyword evidence="5 10" id="KW-0812">Transmembrane</keyword>
<dbReference type="InterPro" id="IPR004684">
    <property type="entry name" value="2keto-3dGluconate_permease"/>
</dbReference>
<dbReference type="AlphaFoldDB" id="A0A127A0J3"/>
<feature type="transmembrane region" description="Helical" evidence="10">
    <location>
        <begin position="103"/>
        <end position="120"/>
    </location>
</feature>
<dbReference type="GO" id="GO:0015649">
    <property type="term" value="F:2-keto-3-deoxygluconate:proton symporter activity"/>
    <property type="evidence" value="ECO:0007669"/>
    <property type="project" value="InterPro"/>
</dbReference>